<protein>
    <submittedName>
        <fullName evidence="2">Uncharacterized protein</fullName>
    </submittedName>
</protein>
<keyword evidence="3" id="KW-1185">Reference proteome</keyword>
<accession>A0A3S5BL56</accession>
<sequence length="388" mass="40799">MNRDNTPASSDADVEVNDKRDRERGGDCDINGVEGDNESCSHGGCDCGLTSIDDGNQDGNEAGDKGGDNNSGEGGGVCDVDDDESDRDGGGESVGYDDVEGSNEGCDYRVGDGGWGEAHPIGDADGEADDEGVGGCAVDGVGEDRSHGGLKGGDDYDDDDFDDGGEDEAYDVSKGTSKSYGYCGSDDRFAINDDGEEAGDEGGGEIGGICDVDGEVGGCDGVKGGNELWGVGDSCYDDGLAGGSIGSEAMDEAGDEGDGEFDGEDEDNGVDDCGDSDRVDEVHSDNTSSQFAICDEPHFCYNWWHYVYGRIGLWSDIKIAFTVHTLLPRPTDCVDFTSSCREDPKLCRFTLYRYYCCSSCRKYLRKFRLSEPATSLTQGLDPQGAPAA</sequence>
<feature type="compositionally biased region" description="Acidic residues" evidence="1">
    <location>
        <begin position="249"/>
        <end position="274"/>
    </location>
</feature>
<evidence type="ECO:0000313" key="2">
    <source>
        <dbReference type="EMBL" id="VEL07625.1"/>
    </source>
</evidence>
<feature type="region of interest" description="Disordered" evidence="1">
    <location>
        <begin position="245"/>
        <end position="276"/>
    </location>
</feature>
<dbReference type="AlphaFoldDB" id="A0A3S5BL56"/>
<dbReference type="Proteomes" id="UP000784294">
    <property type="component" value="Unassembled WGS sequence"/>
</dbReference>
<proteinExistence type="predicted"/>
<feature type="region of interest" description="Disordered" evidence="1">
    <location>
        <begin position="1"/>
        <end position="177"/>
    </location>
</feature>
<name>A0A3S5BL56_9PLAT</name>
<comment type="caution">
    <text evidence="2">The sequence shown here is derived from an EMBL/GenBank/DDBJ whole genome shotgun (WGS) entry which is preliminary data.</text>
</comment>
<reference evidence="2" key="1">
    <citation type="submission" date="2018-11" db="EMBL/GenBank/DDBJ databases">
        <authorList>
            <consortium name="Pathogen Informatics"/>
        </authorList>
    </citation>
    <scope>NUCLEOTIDE SEQUENCE</scope>
</reference>
<evidence type="ECO:0000313" key="3">
    <source>
        <dbReference type="Proteomes" id="UP000784294"/>
    </source>
</evidence>
<feature type="compositionally biased region" description="Acidic residues" evidence="1">
    <location>
        <begin position="155"/>
        <end position="170"/>
    </location>
</feature>
<dbReference type="EMBL" id="CAAALY010002135">
    <property type="protein sequence ID" value="VEL07625.1"/>
    <property type="molecule type" value="Genomic_DNA"/>
</dbReference>
<evidence type="ECO:0000256" key="1">
    <source>
        <dbReference type="SAM" id="MobiDB-lite"/>
    </source>
</evidence>
<feature type="compositionally biased region" description="Basic and acidic residues" evidence="1">
    <location>
        <begin position="16"/>
        <end position="27"/>
    </location>
</feature>
<organism evidence="2 3">
    <name type="scientific">Protopolystoma xenopodis</name>
    <dbReference type="NCBI Taxonomy" id="117903"/>
    <lineage>
        <taxon>Eukaryota</taxon>
        <taxon>Metazoa</taxon>
        <taxon>Spiralia</taxon>
        <taxon>Lophotrochozoa</taxon>
        <taxon>Platyhelminthes</taxon>
        <taxon>Monogenea</taxon>
        <taxon>Polyopisthocotylea</taxon>
        <taxon>Polystomatidea</taxon>
        <taxon>Polystomatidae</taxon>
        <taxon>Protopolystoma</taxon>
    </lineage>
</organism>
<gene>
    <name evidence="2" type="ORF">PXEA_LOCUS1065</name>
</gene>